<reference evidence="3 5" key="1">
    <citation type="journal article" date="2016" name="Eur. J. Clin. Microbiol. Infect. Dis.">
        <title>Whole genome sequencing as a tool for phylogenetic analysis of clinical strains of Mitis group streptococci.</title>
        <authorList>
            <person name="Rasmussen L.H."/>
            <person name="Dargis R."/>
            <person name="Hojholt K."/>
            <person name="Christensen J.J."/>
            <person name="Skovgaard O."/>
            <person name="Justesen U.S."/>
            <person name="Rosenvinge F.S."/>
            <person name="Moser C."/>
            <person name="Lukjancenko O."/>
            <person name="Rasmussen S."/>
            <person name="Nielsen X.C."/>
        </authorList>
    </citation>
    <scope>NUCLEOTIDE SEQUENCE [LARGE SCALE GENOMIC DNA]</scope>
    <source>
        <strain evidence="3 5">RH_17439_08</strain>
    </source>
</reference>
<protein>
    <submittedName>
        <fullName evidence="1">Sce7726 family protein</fullName>
    </submittedName>
</protein>
<reference evidence="2 4" key="2">
    <citation type="submission" date="2017-02" db="EMBL/GenBank/DDBJ databases">
        <title>Draft genome sequence of Streptococcus mitis CCUG 61082.</title>
        <authorList>
            <person name="Salva-Serra F."/>
            <person name="Engstrom-Jakobsson H."/>
            <person name="Thorell K."/>
            <person name="Jaen-Luchoro D."/>
            <person name="Gonzales-Siles L."/>
            <person name="Karlsson R."/>
            <person name="Gomila M."/>
            <person name="Yazdan S."/>
            <person name="Boulund F."/>
            <person name="Johnning A."/>
            <person name="Engstrand L."/>
            <person name="Kristiansson E."/>
            <person name="Moore E."/>
        </authorList>
    </citation>
    <scope>NUCLEOTIDE SEQUENCE [LARGE SCALE GENOMIC DNA]</scope>
    <source>
        <strain evidence="2 4">CCUG 61082</strain>
    </source>
</reference>
<evidence type="ECO:0000313" key="5">
    <source>
        <dbReference type="Proteomes" id="UP000193367"/>
    </source>
</evidence>
<evidence type="ECO:0000313" key="1">
    <source>
        <dbReference type="EMBL" id="MQQ51078.1"/>
    </source>
</evidence>
<comment type="caution">
    <text evidence="2">The sequence shown here is derived from an EMBL/GenBank/DDBJ whole genome shotgun (WGS) entry which is preliminary data.</text>
</comment>
<evidence type="ECO:0000313" key="2">
    <source>
        <dbReference type="EMBL" id="OOR80444.1"/>
    </source>
</evidence>
<dbReference type="NCBIfam" id="NF033832">
    <property type="entry name" value="sce7726_fam"/>
    <property type="match status" value="1"/>
</dbReference>
<dbReference type="EMBL" id="MUXS01000007">
    <property type="protein sequence ID" value="OOR80444.1"/>
    <property type="molecule type" value="Genomic_DNA"/>
</dbReference>
<evidence type="ECO:0000313" key="4">
    <source>
        <dbReference type="Proteomes" id="UP000190872"/>
    </source>
</evidence>
<name>A0A1S9ZAG7_STRMT</name>
<dbReference type="InterPro" id="IPR047729">
    <property type="entry name" value="Sce7726-like"/>
</dbReference>
<dbReference type="Proteomes" id="UP000466247">
    <property type="component" value="Unassembled WGS sequence"/>
</dbReference>
<reference evidence="3" key="3">
    <citation type="submission" date="2017-04" db="EMBL/GenBank/DDBJ databases">
        <authorList>
            <person name="Afonso C.L."/>
            <person name="Miller P.J."/>
            <person name="Scott M.A."/>
            <person name="Spackman E."/>
            <person name="Goraichik I."/>
            <person name="Dimitrov K.M."/>
            <person name="Suarez D.L."/>
            <person name="Swayne D.E."/>
        </authorList>
    </citation>
    <scope>NUCLEOTIDE SEQUENCE</scope>
    <source>
        <strain evidence="3">RH_17439_08</strain>
    </source>
</reference>
<dbReference type="EMBL" id="NCVH01000030">
    <property type="protein sequence ID" value="ORO95276.1"/>
    <property type="molecule type" value="Genomic_DNA"/>
</dbReference>
<evidence type="ECO:0000313" key="6">
    <source>
        <dbReference type="Proteomes" id="UP000466247"/>
    </source>
</evidence>
<sequence length="277" mass="33213">MEIKKNYLINRFFSRNTIKNLVQNKKDSVFERVSQHYKLENNLSTIQNVYNKLSRSYRNEYFYKNTLLNKRLLGIHSVNTTTALTEIPVGRAKPDFILINGKAVVYEIKTELDNFDRLENQINEYYKAFNHVAILTYEKNIEMAKRKIDEINKPIGLYILQKNVKIKTVMEPKEYNNDLDRDVIFSILRKREYESIIEKHFGSLPQVSQFDYYDVCRQLTEDIRLEQFYSDFLIELKKRNPINKELFAAVPYELKFLVYFMNFKPKDYDALAQFLQK</sequence>
<dbReference type="RefSeq" id="WP_061759854.1">
    <property type="nucleotide sequence ID" value="NZ_JASHBC010000012.1"/>
</dbReference>
<dbReference type="Proteomes" id="UP000190872">
    <property type="component" value="Unassembled WGS sequence"/>
</dbReference>
<proteinExistence type="predicted"/>
<dbReference type="EMBL" id="WIKC01000008">
    <property type="protein sequence ID" value="MQQ51078.1"/>
    <property type="molecule type" value="Genomic_DNA"/>
</dbReference>
<organism evidence="2 4">
    <name type="scientific">Streptococcus mitis</name>
    <dbReference type="NCBI Taxonomy" id="28037"/>
    <lineage>
        <taxon>Bacteria</taxon>
        <taxon>Bacillati</taxon>
        <taxon>Bacillota</taxon>
        <taxon>Bacilli</taxon>
        <taxon>Lactobacillales</taxon>
        <taxon>Streptococcaceae</taxon>
        <taxon>Streptococcus</taxon>
        <taxon>Streptococcus mitis group</taxon>
    </lineage>
</organism>
<dbReference type="AlphaFoldDB" id="A0A1S9ZAG7"/>
<reference evidence="1 6" key="4">
    <citation type="submission" date="2019-10" db="EMBL/GenBank/DDBJ databases">
        <title>Streptococcus mitis of the oral and urogenital tracts.</title>
        <authorList>
            <person name="Price T."/>
            <person name="Mores C.R."/>
            <person name="Putonti C."/>
            <person name="Wolfe A.J."/>
        </authorList>
    </citation>
    <scope>NUCLEOTIDE SEQUENCE [LARGE SCALE GENOMIC DNA]</scope>
    <source>
        <strain evidence="1 6">SM09</strain>
    </source>
</reference>
<evidence type="ECO:0000313" key="3">
    <source>
        <dbReference type="EMBL" id="ORO95276.1"/>
    </source>
</evidence>
<gene>
    <name evidence="2" type="ORF">B0179_04655</name>
    <name evidence="3" type="ORF">B7698_04185</name>
    <name evidence="1" type="ORF">GEZ71_08440</name>
</gene>
<dbReference type="Proteomes" id="UP000193367">
    <property type="component" value="Unassembled WGS sequence"/>
</dbReference>
<accession>A0A1S9ZAG7</accession>